<feature type="domain" description="Intradiol ring-cleavage dioxygenases" evidence="2">
    <location>
        <begin position="142"/>
        <end position="221"/>
    </location>
</feature>
<dbReference type="Pfam" id="PF00775">
    <property type="entry name" value="Dioxygenase_C"/>
    <property type="match status" value="1"/>
</dbReference>
<dbReference type="GO" id="GO:0016702">
    <property type="term" value="F:oxidoreductase activity, acting on single donors with incorporation of molecular oxygen, incorporation of two atoms of oxygen"/>
    <property type="evidence" value="ECO:0007669"/>
    <property type="project" value="InterPro"/>
</dbReference>
<keyword evidence="3" id="KW-0223">Dioxygenase</keyword>
<dbReference type="RefSeq" id="WP_129402021.1">
    <property type="nucleotide sequence ID" value="NZ_SDWT01000003.1"/>
</dbReference>
<reference evidence="3 4" key="1">
    <citation type="submission" date="2019-01" db="EMBL/GenBank/DDBJ databases">
        <title>Novel species of Nocardioides.</title>
        <authorList>
            <person name="Liu Q."/>
            <person name="Xin Y.-H."/>
        </authorList>
    </citation>
    <scope>NUCLEOTIDE SEQUENCE [LARGE SCALE GENOMIC DNA]</scope>
    <source>
        <strain evidence="3 4">CGMCC 4.6882</strain>
    </source>
</reference>
<dbReference type="OrthoDB" id="9800887at2"/>
<dbReference type="AlphaFoldDB" id="A0A4Q2RRF3"/>
<dbReference type="CDD" id="cd03457">
    <property type="entry name" value="intradiol_dioxygenase_like"/>
    <property type="match status" value="1"/>
</dbReference>
<dbReference type="InterPro" id="IPR015889">
    <property type="entry name" value="Intradiol_dOase_core"/>
</dbReference>
<dbReference type="InterPro" id="IPR000627">
    <property type="entry name" value="Intradiol_dOase_C"/>
</dbReference>
<dbReference type="Gene3D" id="2.60.130.10">
    <property type="entry name" value="Aromatic compound dioxygenase"/>
    <property type="match status" value="1"/>
</dbReference>
<dbReference type="PANTHER" id="PTHR34315:SF1">
    <property type="entry name" value="INTRADIOL RING-CLEAVAGE DIOXYGENASES DOMAIN-CONTAINING PROTEIN-RELATED"/>
    <property type="match status" value="1"/>
</dbReference>
<name>A0A4Q2RRF3_9ACTN</name>
<dbReference type="PANTHER" id="PTHR34315">
    <property type="match status" value="1"/>
</dbReference>
<keyword evidence="4" id="KW-1185">Reference proteome</keyword>
<feature type="compositionally biased region" description="Low complexity" evidence="1">
    <location>
        <begin position="62"/>
        <end position="75"/>
    </location>
</feature>
<evidence type="ECO:0000256" key="1">
    <source>
        <dbReference type="SAM" id="MobiDB-lite"/>
    </source>
</evidence>
<gene>
    <name evidence="3" type="ORF">EUA93_19585</name>
</gene>
<comment type="caution">
    <text evidence="3">The sequence shown here is derived from an EMBL/GenBank/DDBJ whole genome shotgun (WGS) entry which is preliminary data.</text>
</comment>
<protein>
    <submittedName>
        <fullName evidence="3">3,4-dioxygenase subunit beta</fullName>
    </submittedName>
</protein>
<feature type="region of interest" description="Disordered" evidence="1">
    <location>
        <begin position="62"/>
        <end position="126"/>
    </location>
</feature>
<dbReference type="SUPFAM" id="SSF49482">
    <property type="entry name" value="Aromatic compound dioxygenase"/>
    <property type="match status" value="1"/>
</dbReference>
<feature type="compositionally biased region" description="Gly residues" evidence="1">
    <location>
        <begin position="82"/>
        <end position="94"/>
    </location>
</feature>
<keyword evidence="3" id="KW-0560">Oxidoreductase</keyword>
<evidence type="ECO:0000313" key="4">
    <source>
        <dbReference type="Proteomes" id="UP000294071"/>
    </source>
</evidence>
<organism evidence="3 4">
    <name type="scientific">Nocardioides oleivorans</name>
    <dbReference type="NCBI Taxonomy" id="273676"/>
    <lineage>
        <taxon>Bacteria</taxon>
        <taxon>Bacillati</taxon>
        <taxon>Actinomycetota</taxon>
        <taxon>Actinomycetes</taxon>
        <taxon>Propionibacteriales</taxon>
        <taxon>Nocardioidaceae</taxon>
        <taxon>Nocardioides</taxon>
    </lineage>
</organism>
<dbReference type="GO" id="GO:0008199">
    <property type="term" value="F:ferric iron binding"/>
    <property type="evidence" value="ECO:0007669"/>
    <property type="project" value="InterPro"/>
</dbReference>
<proteinExistence type="predicted"/>
<accession>A0A4Q2RRF3</accession>
<evidence type="ECO:0000259" key="2">
    <source>
        <dbReference type="Pfam" id="PF00775"/>
    </source>
</evidence>
<evidence type="ECO:0000313" key="3">
    <source>
        <dbReference type="EMBL" id="RYB91126.1"/>
    </source>
</evidence>
<dbReference type="EMBL" id="SDWT01000003">
    <property type="protein sequence ID" value="RYB91126.1"/>
    <property type="molecule type" value="Genomic_DNA"/>
</dbReference>
<dbReference type="Proteomes" id="UP000294071">
    <property type="component" value="Unassembled WGS sequence"/>
</dbReference>
<sequence length="309" mass="32255">MTADRTHHHPHGDDEVHEHDLGLQHDLGTLQRRGFSTMGRRGVLGVLGGLGVVAVAGCASDDSTASTATSSSTPTGNPPSGGPGGGAPDGGMGGDSSVEVADGEIPEETAGPYPGDGSNGPDVLSESGVVRSDITTSFGSASGVAEGVPLTLRFKLYDLTGDEVEVLSGAAIYAWHCDRDGSYSMYDGDAADQNYLRGVQETDEDGWVEFTSIFPACYSGRWPHVHFEVYESLDAATSVSNKLRTSQLAFPEDVCNEVYATEGYESSVTNLAQVSLDSDGIFSDGYSLQMATVKGSNSEGWTATLNVPI</sequence>